<keyword evidence="2" id="KW-0274">FAD</keyword>
<gene>
    <name evidence="5" type="primary">106081628</name>
</gene>
<dbReference type="InterPro" id="IPR007867">
    <property type="entry name" value="GMC_OxRtase_C"/>
</dbReference>
<dbReference type="InterPro" id="IPR012132">
    <property type="entry name" value="GMC_OxRdtase"/>
</dbReference>
<keyword evidence="3" id="KW-0812">Transmembrane</keyword>
<dbReference type="PIRSF" id="PIRSF000137">
    <property type="entry name" value="Alcohol_oxidase"/>
    <property type="match status" value="1"/>
</dbReference>
<organism evidence="5 6">
    <name type="scientific">Stomoxys calcitrans</name>
    <name type="common">Stable fly</name>
    <name type="synonym">Conops calcitrans</name>
    <dbReference type="NCBI Taxonomy" id="35570"/>
    <lineage>
        <taxon>Eukaryota</taxon>
        <taxon>Metazoa</taxon>
        <taxon>Ecdysozoa</taxon>
        <taxon>Arthropoda</taxon>
        <taxon>Hexapoda</taxon>
        <taxon>Insecta</taxon>
        <taxon>Pterygota</taxon>
        <taxon>Neoptera</taxon>
        <taxon>Endopterygota</taxon>
        <taxon>Diptera</taxon>
        <taxon>Brachycera</taxon>
        <taxon>Muscomorpha</taxon>
        <taxon>Muscoidea</taxon>
        <taxon>Muscidae</taxon>
        <taxon>Stomoxys</taxon>
    </lineage>
</organism>
<keyword evidence="3" id="KW-0472">Membrane</keyword>
<name>A0A1I8PII3_STOCA</name>
<dbReference type="Pfam" id="PF00732">
    <property type="entry name" value="GMC_oxred_N"/>
    <property type="match status" value="1"/>
</dbReference>
<dbReference type="InterPro" id="IPR036188">
    <property type="entry name" value="FAD/NAD-bd_sf"/>
</dbReference>
<protein>
    <recommendedName>
        <fullName evidence="4">Glucose-methanol-choline oxidoreductase N-terminal domain-containing protein</fullName>
    </recommendedName>
</protein>
<evidence type="ECO:0000313" key="5">
    <source>
        <dbReference type="EnsemblMetazoa" id="SCAU008367-PB"/>
    </source>
</evidence>
<dbReference type="PANTHER" id="PTHR11552:SF188">
    <property type="entry name" value="NEITHER INACTIVATION NOR AFTERPOTENTIAL PROTEIN G"/>
    <property type="match status" value="1"/>
</dbReference>
<dbReference type="GO" id="GO:0050660">
    <property type="term" value="F:flavin adenine dinucleotide binding"/>
    <property type="evidence" value="ECO:0007669"/>
    <property type="project" value="InterPro"/>
</dbReference>
<dbReference type="Proteomes" id="UP000095300">
    <property type="component" value="Unassembled WGS sequence"/>
</dbReference>
<dbReference type="VEuPathDB" id="VectorBase:SCAU008367"/>
<evidence type="ECO:0000259" key="4">
    <source>
        <dbReference type="PROSITE" id="PS00624"/>
    </source>
</evidence>
<dbReference type="KEGG" id="scac:106081628"/>
<dbReference type="Gene3D" id="3.30.560.10">
    <property type="entry name" value="Glucose Oxidase, domain 3"/>
    <property type="match status" value="1"/>
</dbReference>
<dbReference type="Gene3D" id="3.50.50.60">
    <property type="entry name" value="FAD/NAD(P)-binding domain"/>
    <property type="match status" value="1"/>
</dbReference>
<dbReference type="PANTHER" id="PTHR11552">
    <property type="entry name" value="GLUCOSE-METHANOL-CHOLINE GMC OXIDOREDUCTASE"/>
    <property type="match status" value="1"/>
</dbReference>
<proteinExistence type="inferred from homology"/>
<dbReference type="PROSITE" id="PS00624">
    <property type="entry name" value="GMC_OXRED_2"/>
    <property type="match status" value="1"/>
</dbReference>
<comment type="similarity">
    <text evidence="1">Belongs to the GMC oxidoreductase family.</text>
</comment>
<keyword evidence="3" id="KW-1133">Transmembrane helix</keyword>
<evidence type="ECO:0000313" key="6">
    <source>
        <dbReference type="Proteomes" id="UP000095300"/>
    </source>
</evidence>
<evidence type="ECO:0000256" key="1">
    <source>
        <dbReference type="ARBA" id="ARBA00010790"/>
    </source>
</evidence>
<keyword evidence="2" id="KW-0285">Flavoprotein</keyword>
<feature type="transmembrane region" description="Helical" evidence="3">
    <location>
        <begin position="6"/>
        <end position="32"/>
    </location>
</feature>
<sequence length="609" mass="68265">MNYSIIFLEIFIVLALLAGLVSMLWFVIASLLEEKVPVLTPGEYIFDYVVVGAGSSGSVVASLLSKHSKSTILLVEAGDRFGFLSKIPLLTTFQQKGVNDWSFLSTRQAHSSRGLEEERQCLPRGKGLGGSAQLNYMLHFDGYEGDFERWSRDFKLKGWDWLSFKPFLQAGNSKPFERLEITPDYSKIATAFHRASSAFEHRNWHFRKAQYNIKNGIRYNVYQRYLQKAYKQRNLRVMTNTLAKSIEFRMDTKKGKQVAVRSVRLATKDPNTGKEFVFEVNVLRELIICAGAYQSPQLLQVSGLGNRTHLKEQQVRSEPFLPHLPMVGQNLHDHLNLPLYVSIDTVGPSLNQRALLSPWSILSYLTVGGGHLGNFGVLGHVHNYAKNLSDIFGLTFFAAGAIDEAALMSISNFRKSYFRALFPRYYNSSQEGFVLISSCLQPLSRGEVQIQSSSIRRQPLINPNYLSDRRDIACTIKAVRAGIELVNSQPFSSLLGPQIHWPRIKECLNGVENEFILQGPSDKYLECLIRHVGLGSHHPGGTCRMGTNAQNSVVNAKFKVHGIENLRIIDGSVLPTPISGNPNSIIVGMAVRGAAMILREEKKKKTINN</sequence>
<feature type="binding site" evidence="2">
    <location>
        <position position="571"/>
    </location>
    <ligand>
        <name>FAD</name>
        <dbReference type="ChEBI" id="CHEBI:57692"/>
    </ligand>
</feature>
<dbReference type="EnsemblMetazoa" id="SCAU008367-RB">
    <property type="protein sequence ID" value="SCAU008367-PB"/>
    <property type="gene ID" value="SCAU008367"/>
</dbReference>
<feature type="domain" description="Glucose-methanol-choline oxidoreductase N-terminal" evidence="4">
    <location>
        <begin position="291"/>
        <end position="305"/>
    </location>
</feature>
<dbReference type="SUPFAM" id="SSF54373">
    <property type="entry name" value="FAD-linked reductases, C-terminal domain"/>
    <property type="match status" value="1"/>
</dbReference>
<comment type="cofactor">
    <cofactor evidence="2">
        <name>FAD</name>
        <dbReference type="ChEBI" id="CHEBI:57692"/>
    </cofactor>
</comment>
<dbReference type="AlphaFoldDB" id="A0A1I8PII3"/>
<accession>A0A1I8PII3</accession>
<evidence type="ECO:0000256" key="3">
    <source>
        <dbReference type="SAM" id="Phobius"/>
    </source>
</evidence>
<evidence type="ECO:0000256" key="2">
    <source>
        <dbReference type="PIRSR" id="PIRSR000137-2"/>
    </source>
</evidence>
<dbReference type="Pfam" id="PF05199">
    <property type="entry name" value="GMC_oxred_C"/>
    <property type="match status" value="1"/>
</dbReference>
<dbReference type="OrthoDB" id="269227at2759"/>
<keyword evidence="6" id="KW-1185">Reference proteome</keyword>
<dbReference type="InterPro" id="IPR000172">
    <property type="entry name" value="GMC_OxRdtase_N"/>
</dbReference>
<dbReference type="SUPFAM" id="SSF51905">
    <property type="entry name" value="FAD/NAD(P)-binding domain"/>
    <property type="match status" value="1"/>
</dbReference>
<reference evidence="5" key="1">
    <citation type="submission" date="2020-05" db="UniProtKB">
        <authorList>
            <consortium name="EnsemblMetazoa"/>
        </authorList>
    </citation>
    <scope>IDENTIFICATION</scope>
    <source>
        <strain evidence="5">USDA</strain>
    </source>
</reference>
<dbReference type="GO" id="GO:0016614">
    <property type="term" value="F:oxidoreductase activity, acting on CH-OH group of donors"/>
    <property type="evidence" value="ECO:0007669"/>
    <property type="project" value="InterPro"/>
</dbReference>
<dbReference type="STRING" id="35570.A0A1I8PII3"/>